<feature type="domain" description="Sodium/calcium exchanger membrane region" evidence="10">
    <location>
        <begin position="163"/>
        <end position="314"/>
    </location>
</feature>
<proteinExistence type="inferred from homology"/>
<dbReference type="AlphaFoldDB" id="A0A6A5ZU58"/>
<evidence type="ECO:0000256" key="2">
    <source>
        <dbReference type="ARBA" id="ARBA00008170"/>
    </source>
</evidence>
<feature type="transmembrane region" description="Helical" evidence="9">
    <location>
        <begin position="455"/>
        <end position="478"/>
    </location>
</feature>
<keyword evidence="12" id="KW-1185">Reference proteome</keyword>
<feature type="compositionally biased region" description="Low complexity" evidence="8">
    <location>
        <begin position="61"/>
        <end position="71"/>
    </location>
</feature>
<dbReference type="GO" id="GO:0006874">
    <property type="term" value="P:intracellular calcium ion homeostasis"/>
    <property type="evidence" value="ECO:0007669"/>
    <property type="project" value="TreeGrafter"/>
</dbReference>
<evidence type="ECO:0000256" key="8">
    <source>
        <dbReference type="SAM" id="MobiDB-lite"/>
    </source>
</evidence>
<dbReference type="GO" id="GO:0012505">
    <property type="term" value="C:endomembrane system"/>
    <property type="evidence" value="ECO:0007669"/>
    <property type="project" value="UniProtKB-SubCell"/>
</dbReference>
<evidence type="ECO:0000256" key="5">
    <source>
        <dbReference type="ARBA" id="ARBA00022989"/>
    </source>
</evidence>
<comment type="similarity">
    <text evidence="2">Belongs to the Ca(2+):cation antiporter (CaCA) (TC 2.A.19) family.</text>
</comment>
<feature type="transmembrane region" description="Helical" evidence="9">
    <location>
        <begin position="161"/>
        <end position="180"/>
    </location>
</feature>
<evidence type="ECO:0000256" key="3">
    <source>
        <dbReference type="ARBA" id="ARBA00022448"/>
    </source>
</evidence>
<comment type="subcellular location">
    <subcellularLocation>
        <location evidence="1">Endomembrane system</location>
        <topology evidence="1">Multi-pass membrane protein</topology>
    </subcellularLocation>
</comment>
<dbReference type="GO" id="GO:0015369">
    <property type="term" value="F:calcium:proton antiporter activity"/>
    <property type="evidence" value="ECO:0007669"/>
    <property type="project" value="TreeGrafter"/>
</dbReference>
<dbReference type="PANTHER" id="PTHR31503">
    <property type="entry name" value="VACUOLAR CALCIUM ION TRANSPORTER"/>
    <property type="match status" value="1"/>
</dbReference>
<dbReference type="InterPro" id="IPR004837">
    <property type="entry name" value="NaCa_Exmemb"/>
</dbReference>
<dbReference type="Pfam" id="PF01699">
    <property type="entry name" value="Na_Ca_ex"/>
    <property type="match status" value="2"/>
</dbReference>
<evidence type="ECO:0000259" key="10">
    <source>
        <dbReference type="Pfam" id="PF01699"/>
    </source>
</evidence>
<evidence type="ECO:0000256" key="1">
    <source>
        <dbReference type="ARBA" id="ARBA00004127"/>
    </source>
</evidence>
<keyword evidence="5 9" id="KW-1133">Transmembrane helix</keyword>
<keyword evidence="3" id="KW-0813">Transport</keyword>
<evidence type="ECO:0000256" key="6">
    <source>
        <dbReference type="ARBA" id="ARBA00023065"/>
    </source>
</evidence>
<dbReference type="InterPro" id="IPR044880">
    <property type="entry name" value="NCX_ion-bd_dom_sf"/>
</dbReference>
<dbReference type="GO" id="GO:0000329">
    <property type="term" value="C:fungal-type vacuole membrane"/>
    <property type="evidence" value="ECO:0007669"/>
    <property type="project" value="TreeGrafter"/>
</dbReference>
<evidence type="ECO:0000256" key="4">
    <source>
        <dbReference type="ARBA" id="ARBA00022692"/>
    </source>
</evidence>
<feature type="domain" description="Sodium/calcium exchanger membrane region" evidence="10">
    <location>
        <begin position="392"/>
        <end position="532"/>
    </location>
</feature>
<feature type="transmembrane region" description="Helical" evidence="9">
    <location>
        <begin position="138"/>
        <end position="155"/>
    </location>
</feature>
<dbReference type="EMBL" id="ML977310">
    <property type="protein sequence ID" value="KAF2123242.1"/>
    <property type="molecule type" value="Genomic_DNA"/>
</dbReference>
<evidence type="ECO:0000313" key="12">
    <source>
        <dbReference type="Proteomes" id="UP000799770"/>
    </source>
</evidence>
<dbReference type="Gene3D" id="1.20.1420.30">
    <property type="entry name" value="NCX, central ion-binding region"/>
    <property type="match status" value="2"/>
</dbReference>
<feature type="transmembrane region" description="Helical" evidence="9">
    <location>
        <begin position="514"/>
        <end position="533"/>
    </location>
</feature>
<gene>
    <name evidence="11" type="ORF">BDV96DRAFT_639781</name>
</gene>
<name>A0A6A5ZU58_9PLEO</name>
<dbReference type="PANTHER" id="PTHR31503:SF20">
    <property type="entry name" value="CA(2+)_H(+) EXCHANGER, PUTATIVE (EUROFUNG)-RELATED"/>
    <property type="match status" value="1"/>
</dbReference>
<feature type="transmembrane region" description="Helical" evidence="9">
    <location>
        <begin position="416"/>
        <end position="435"/>
    </location>
</feature>
<feature type="transmembrane region" description="Helical" evidence="9">
    <location>
        <begin position="226"/>
        <end position="247"/>
    </location>
</feature>
<dbReference type="InterPro" id="IPR004713">
    <property type="entry name" value="CaH_exchang"/>
</dbReference>
<organism evidence="11 12">
    <name type="scientific">Lophiotrema nucula</name>
    <dbReference type="NCBI Taxonomy" id="690887"/>
    <lineage>
        <taxon>Eukaryota</taxon>
        <taxon>Fungi</taxon>
        <taxon>Dikarya</taxon>
        <taxon>Ascomycota</taxon>
        <taxon>Pezizomycotina</taxon>
        <taxon>Dothideomycetes</taxon>
        <taxon>Pleosporomycetidae</taxon>
        <taxon>Pleosporales</taxon>
        <taxon>Lophiotremataceae</taxon>
        <taxon>Lophiotrema</taxon>
    </lineage>
</organism>
<sequence>MNSALTKNHARLNWKDQETGEWRYNPLQRRVQSTIDVSQAGRQNTGEQKDSFAPPPPPPHRATTTPTTAPPLIREGSRFKRIFRSEQFPEDDFTERDIVPIRGKYRYLGQNIESYTQYRSLVRHIPVRRQLRKVFIDSWMYLLIPFIVAGFAVNYSHCPPATTFSVNFIAILPSAAILGISIEELSLRLGNVYGALLSMTFSNAVQLITSVLLLKSHQITILQTSLLGAILSNLLLMTGLGFFLGGFRRLEQYFNPRKAQTISMLLLLAVLSIVIPTTSHLLTNTTPDGIVAQSRGTSVVILISYGLYVLFQYFTNRALYSDEASITSPKAKERPGLKLGEGDLLRAIAATGAAAAAAAGGGVNGDRLLRDVEDEIDRDVYQEASLSLFGGILTLTFSVVFVAFNTQFATDNLQGLLEHTGISQNFVGLVIIPILSNDPMSIKTAMLDHMDESIALTLERCMQTALMVVPCVVIIAWCMGIDQMSLEFDGFTTAALFASIIIVTYVVQEGKSNWLTGALLIKIYVIIALAAFYNK</sequence>
<protein>
    <recommendedName>
        <fullName evidence="10">Sodium/calcium exchanger membrane region domain-containing protein</fullName>
    </recommendedName>
</protein>
<keyword evidence="4 9" id="KW-0812">Transmembrane</keyword>
<feature type="transmembrane region" description="Helical" evidence="9">
    <location>
        <begin position="192"/>
        <end position="214"/>
    </location>
</feature>
<keyword evidence="7 9" id="KW-0472">Membrane</keyword>
<dbReference type="Proteomes" id="UP000799770">
    <property type="component" value="Unassembled WGS sequence"/>
</dbReference>
<keyword evidence="6" id="KW-0406">Ion transport</keyword>
<feature type="transmembrane region" description="Helical" evidence="9">
    <location>
        <begin position="384"/>
        <end position="404"/>
    </location>
</feature>
<evidence type="ECO:0000256" key="7">
    <source>
        <dbReference type="ARBA" id="ARBA00023136"/>
    </source>
</evidence>
<reference evidence="11" key="1">
    <citation type="journal article" date="2020" name="Stud. Mycol.">
        <title>101 Dothideomycetes genomes: a test case for predicting lifestyles and emergence of pathogens.</title>
        <authorList>
            <person name="Haridas S."/>
            <person name="Albert R."/>
            <person name="Binder M."/>
            <person name="Bloem J."/>
            <person name="Labutti K."/>
            <person name="Salamov A."/>
            <person name="Andreopoulos B."/>
            <person name="Baker S."/>
            <person name="Barry K."/>
            <person name="Bills G."/>
            <person name="Bluhm B."/>
            <person name="Cannon C."/>
            <person name="Castanera R."/>
            <person name="Culley D."/>
            <person name="Daum C."/>
            <person name="Ezra D."/>
            <person name="Gonzalez J."/>
            <person name="Henrissat B."/>
            <person name="Kuo A."/>
            <person name="Liang C."/>
            <person name="Lipzen A."/>
            <person name="Lutzoni F."/>
            <person name="Magnuson J."/>
            <person name="Mondo S."/>
            <person name="Nolan M."/>
            <person name="Ohm R."/>
            <person name="Pangilinan J."/>
            <person name="Park H.-J."/>
            <person name="Ramirez L."/>
            <person name="Alfaro M."/>
            <person name="Sun H."/>
            <person name="Tritt A."/>
            <person name="Yoshinaga Y."/>
            <person name="Zwiers L.-H."/>
            <person name="Turgeon B."/>
            <person name="Goodwin S."/>
            <person name="Spatafora J."/>
            <person name="Crous P."/>
            <person name="Grigoriev I."/>
        </authorList>
    </citation>
    <scope>NUCLEOTIDE SEQUENCE</scope>
    <source>
        <strain evidence="11">CBS 627.86</strain>
    </source>
</reference>
<accession>A0A6A5ZU58</accession>
<evidence type="ECO:0000256" key="9">
    <source>
        <dbReference type="SAM" id="Phobius"/>
    </source>
</evidence>
<evidence type="ECO:0000313" key="11">
    <source>
        <dbReference type="EMBL" id="KAF2123242.1"/>
    </source>
</evidence>
<feature type="transmembrane region" description="Helical" evidence="9">
    <location>
        <begin position="290"/>
        <end position="311"/>
    </location>
</feature>
<feature type="transmembrane region" description="Helical" evidence="9">
    <location>
        <begin position="259"/>
        <end position="278"/>
    </location>
</feature>
<dbReference type="OrthoDB" id="1699231at2759"/>
<feature type="transmembrane region" description="Helical" evidence="9">
    <location>
        <begin position="490"/>
        <end position="508"/>
    </location>
</feature>
<feature type="region of interest" description="Disordered" evidence="8">
    <location>
        <begin position="40"/>
        <end position="71"/>
    </location>
</feature>